<feature type="domain" description="Glycosyltransferase 2-like" evidence="4">
    <location>
        <begin position="155"/>
        <end position="347"/>
    </location>
</feature>
<name>A0A7Z8K2C5_9CELL</name>
<dbReference type="GO" id="GO:0016757">
    <property type="term" value="F:glycosyltransferase activity"/>
    <property type="evidence" value="ECO:0007669"/>
    <property type="project" value="UniProtKB-KW"/>
</dbReference>
<evidence type="ECO:0000313" key="6">
    <source>
        <dbReference type="Proteomes" id="UP000308121"/>
    </source>
</evidence>
<dbReference type="OrthoDB" id="9797391at2"/>
<dbReference type="EMBL" id="SZYE01000028">
    <property type="protein sequence ID" value="TKR24713.1"/>
    <property type="molecule type" value="Genomic_DNA"/>
</dbReference>
<evidence type="ECO:0000313" key="5">
    <source>
        <dbReference type="EMBL" id="TKR24713.1"/>
    </source>
</evidence>
<reference evidence="5 6" key="1">
    <citation type="submission" date="2019-05" db="EMBL/GenBank/DDBJ databases">
        <title>Genome sequence of Cellulomonas hominis strain CS1.</title>
        <authorList>
            <person name="Belmont J."/>
            <person name="Maclea K.S."/>
        </authorList>
    </citation>
    <scope>NUCLEOTIDE SEQUENCE [LARGE SCALE GENOMIC DNA]</scope>
    <source>
        <strain evidence="5 6">CS1</strain>
    </source>
</reference>
<evidence type="ECO:0000256" key="1">
    <source>
        <dbReference type="ARBA" id="ARBA00006739"/>
    </source>
</evidence>
<dbReference type="CDD" id="cd06423">
    <property type="entry name" value="CESA_like"/>
    <property type="match status" value="1"/>
</dbReference>
<dbReference type="InterPro" id="IPR029044">
    <property type="entry name" value="Nucleotide-diphossugar_trans"/>
</dbReference>
<accession>A0A7Z8K2C5</accession>
<dbReference type="Proteomes" id="UP000308121">
    <property type="component" value="Unassembled WGS sequence"/>
</dbReference>
<organism evidence="5 6">
    <name type="scientific">Cellulomonas hominis</name>
    <dbReference type="NCBI Taxonomy" id="156981"/>
    <lineage>
        <taxon>Bacteria</taxon>
        <taxon>Bacillati</taxon>
        <taxon>Actinomycetota</taxon>
        <taxon>Actinomycetes</taxon>
        <taxon>Micrococcales</taxon>
        <taxon>Cellulomonadaceae</taxon>
        <taxon>Cellulomonas</taxon>
    </lineage>
</organism>
<evidence type="ECO:0000259" key="4">
    <source>
        <dbReference type="Pfam" id="PF13632"/>
    </source>
</evidence>
<sequence length="424" mass="46339">MPRPAPWRCRPCSTPRRGALSTPPAAVGWRHHAPGAHVFRVPEPSEVPVPGATGIHPHDQPRRVSAHRTVDHARLVVLVPAHDEEDALPGALRALRRQTVRPSAVTVVADRCTDGTAEVARSFGARVLPTRDNDARKAGALNQALAALAVAPPEYVLVLDADTRITRTFVETALAHLDSDPSLGAVSGMFHGDDPHGTLERCQANEYTRYASKILTTGRVSVVSGTASMFRYRALADVADHRGTGLPGSHGDVYDRGAITEDSELTLALRTRGWRLVAPSGCRCSTELMPTLGTLHRQRVRWYSGMLDNLRAYGLTRVTAPYHLQQAALTLGTATWWLMMLMMLLAAVGGTFAWQTFWLAVGGVFLLERLVSVWDGGHRARWLSLAVLPELLYDTALQLAYLHAWVAHLRGRQPAWGHLTPARA</sequence>
<dbReference type="SUPFAM" id="SSF53448">
    <property type="entry name" value="Nucleotide-diphospho-sugar transferases"/>
    <property type="match status" value="1"/>
</dbReference>
<dbReference type="Gene3D" id="3.90.550.10">
    <property type="entry name" value="Spore Coat Polysaccharide Biosynthesis Protein SpsA, Chain A"/>
    <property type="match status" value="1"/>
</dbReference>
<dbReference type="PANTHER" id="PTHR43630:SF1">
    <property type="entry name" value="POLY-BETA-1,6-N-ACETYL-D-GLUCOSAMINE SYNTHASE"/>
    <property type="match status" value="1"/>
</dbReference>
<dbReference type="Pfam" id="PF13632">
    <property type="entry name" value="Glyco_trans_2_3"/>
    <property type="match status" value="1"/>
</dbReference>
<gene>
    <name evidence="5" type="ORF">FA014_05805</name>
</gene>
<evidence type="ECO:0000256" key="3">
    <source>
        <dbReference type="ARBA" id="ARBA00022679"/>
    </source>
</evidence>
<keyword evidence="3 5" id="KW-0808">Transferase</keyword>
<comment type="similarity">
    <text evidence="1">Belongs to the glycosyltransferase 2 family.</text>
</comment>
<protein>
    <submittedName>
        <fullName evidence="5">Glycosyltransferase family 2 protein</fullName>
    </submittedName>
</protein>
<keyword evidence="2" id="KW-0328">Glycosyltransferase</keyword>
<proteinExistence type="inferred from homology"/>
<comment type="caution">
    <text evidence="5">The sequence shown here is derived from an EMBL/GenBank/DDBJ whole genome shotgun (WGS) entry which is preliminary data.</text>
</comment>
<evidence type="ECO:0000256" key="2">
    <source>
        <dbReference type="ARBA" id="ARBA00022676"/>
    </source>
</evidence>
<dbReference type="AlphaFoldDB" id="A0A7Z8K2C5"/>
<dbReference type="InterPro" id="IPR001173">
    <property type="entry name" value="Glyco_trans_2-like"/>
</dbReference>
<dbReference type="PANTHER" id="PTHR43630">
    <property type="entry name" value="POLY-BETA-1,6-N-ACETYL-D-GLUCOSAMINE SYNTHASE"/>
    <property type="match status" value="1"/>
</dbReference>